<dbReference type="SUPFAM" id="SSF53067">
    <property type="entry name" value="Actin-like ATPase domain"/>
    <property type="match status" value="2"/>
</dbReference>
<evidence type="ECO:0000256" key="4">
    <source>
        <dbReference type="ARBA" id="ARBA00023306"/>
    </source>
</evidence>
<dbReference type="PANTHER" id="PTHR32432:SF4">
    <property type="entry name" value="CELL DIVISION PROTEIN FTSA"/>
    <property type="match status" value="1"/>
</dbReference>
<sequence length="400" mass="42957">MKRRQIAAIDVGTSKICTVMADTENGDLRILGVGVVASRGMQKGMVVNLNEAKEAIRESVSMAERTAGYKLKSALIGVTGKHINSKNNRGVISITRNDHLVRQSDLQRAIDIASSITMPQDRKVLHIIPRNYSVDGQEGVSNPVGMHGFRLDVETHIITAASNSIENLTKCIRAAGVEIDDLVFNPLASAEAALTDEEREKGVILADIGGGTTDIAAFKGNSIYHTSVLPIAGSQVTHDISVGLGIPFEMADDIKQRYSSVIPGECNDASFVESGHTFSYPDLCEIVRMRVEELLRLIILELPSDDYSKMVPSGLVITGGTANLPGIAELGSEVLRIPVRVGTPPNLFGVSDILNDPACTNVVGMLLWSINNRDASKSHPANEESAKGGFISRMFGNPKN</sequence>
<evidence type="ECO:0000313" key="11">
    <source>
        <dbReference type="EMBL" id="WRO07691.1"/>
    </source>
</evidence>
<dbReference type="InterPro" id="IPR020823">
    <property type="entry name" value="Cell_div_FtsA"/>
</dbReference>
<dbReference type="InterPro" id="IPR043129">
    <property type="entry name" value="ATPase_NBD"/>
</dbReference>
<keyword evidence="4 5" id="KW-0131">Cell cycle</keyword>
<evidence type="ECO:0000313" key="10">
    <source>
        <dbReference type="EMBL" id="KSV18563.1"/>
    </source>
</evidence>
<dbReference type="PATRIC" id="fig|61435.5.peg.186"/>
<dbReference type="CDD" id="cd24048">
    <property type="entry name" value="ASKHA_NBD_FtsA"/>
    <property type="match status" value="1"/>
</dbReference>
<keyword evidence="1 5" id="KW-1003">Cell membrane</keyword>
<dbReference type="Pfam" id="PF14450">
    <property type="entry name" value="FtsA"/>
    <property type="match status" value="1"/>
</dbReference>
<dbReference type="RefSeq" id="WP_058292095.1">
    <property type="nucleotide sequence ID" value="NZ_AP017649.1"/>
</dbReference>
<evidence type="ECO:0000256" key="7">
    <source>
        <dbReference type="SAM" id="MobiDB-lite"/>
    </source>
</evidence>
<comment type="subcellular location">
    <subcellularLocation>
        <location evidence="5">Cell membrane</location>
        <topology evidence="5">Peripheral membrane protein</topology>
        <orientation evidence="5">Cytoplasmic side</orientation>
    </subcellularLocation>
    <text evidence="5">Localizes to the Z ring in an FtsZ-dependent manner. Targeted to the membrane through a conserved C-terminal amphipathic helix.</text>
</comment>
<evidence type="ECO:0000256" key="3">
    <source>
        <dbReference type="ARBA" id="ARBA00023136"/>
    </source>
</evidence>
<reference evidence="9 13" key="2">
    <citation type="journal article" date="2017" name="Sci. Rep.">
        <title>Isolation and genomic characterization of a Dehalococcoides strain suggests genomic rearrangement during culture.</title>
        <authorList>
            <person name="Yohda M."/>
            <person name="Ikegami K."/>
            <person name="Aita Y."/>
            <person name="Kitajima M."/>
            <person name="Takechi A."/>
            <person name="Iwamoto M."/>
            <person name="Fukuda T."/>
            <person name="Tamura N."/>
            <person name="Shibasaki J."/>
            <person name="Koike S."/>
            <person name="Komatsu D."/>
            <person name="Miyagi S."/>
            <person name="Nishimura M."/>
            <person name="Uchino Y."/>
            <person name="Shiroma A."/>
            <person name="Shimoji M."/>
            <person name="Tamotsu H."/>
            <person name="Ashimine N."/>
            <person name="Shinzato M."/>
            <person name="Ohki S."/>
            <person name="Nakano K."/>
            <person name="Teruya K."/>
            <person name="Satou K."/>
            <person name="Hirano T."/>
            <person name="Yagi O."/>
        </authorList>
    </citation>
    <scope>NUCLEOTIDE SEQUENCE [LARGE SCALE GENOMIC DNA]</scope>
    <source>
        <strain evidence="9 13">UCH-ATV1</strain>
    </source>
</reference>
<dbReference type="EMBL" id="AP017649">
    <property type="protein sequence ID" value="BAZ97145.1"/>
    <property type="molecule type" value="Genomic_DNA"/>
</dbReference>
<keyword evidence="2 5" id="KW-0132">Cell division</keyword>
<dbReference type="OrthoDB" id="9768127at2"/>
<evidence type="ECO:0000313" key="13">
    <source>
        <dbReference type="Proteomes" id="UP000218257"/>
    </source>
</evidence>
<comment type="similarity">
    <text evidence="5 6">Belongs to the FtsA/MreB family.</text>
</comment>
<dbReference type="GO" id="GO:0032153">
    <property type="term" value="C:cell division site"/>
    <property type="evidence" value="ECO:0007669"/>
    <property type="project" value="UniProtKB-UniRule"/>
</dbReference>
<evidence type="ECO:0000259" key="8">
    <source>
        <dbReference type="SMART" id="SM00842"/>
    </source>
</evidence>
<dbReference type="PANTHER" id="PTHR32432">
    <property type="entry name" value="CELL DIVISION PROTEIN FTSA-RELATED"/>
    <property type="match status" value="1"/>
</dbReference>
<reference evidence="10 12" key="1">
    <citation type="journal article" date="2015" name="Sci. Rep.">
        <title>A comparative genomics and reductive dehalogenase gene transcription study of two chloroethene-respiring bacteria, Dehalococcoides mccartyi strains MB and 11a.</title>
        <authorList>
            <person name="Low A."/>
            <person name="Shen Z."/>
            <person name="Cheng D."/>
            <person name="Rogers M.J."/>
            <person name="Lee P.K."/>
            <person name="He J."/>
        </authorList>
    </citation>
    <scope>NUCLEOTIDE SEQUENCE [LARGE SCALE GENOMIC DNA]</scope>
    <source>
        <strain evidence="10 12">MB</strain>
    </source>
</reference>
<evidence type="ECO:0000313" key="9">
    <source>
        <dbReference type="EMBL" id="BAZ97145.1"/>
    </source>
</evidence>
<comment type="subunit">
    <text evidence="5">Self-interacts. Interacts with FtsZ.</text>
</comment>
<dbReference type="PIRSF" id="PIRSF003101">
    <property type="entry name" value="FtsA"/>
    <property type="match status" value="1"/>
</dbReference>
<evidence type="ECO:0000313" key="12">
    <source>
        <dbReference type="Proteomes" id="UP000053577"/>
    </source>
</evidence>
<organism evidence="10 12">
    <name type="scientific">Dehalococcoides mccartyi</name>
    <dbReference type="NCBI Taxonomy" id="61435"/>
    <lineage>
        <taxon>Bacteria</taxon>
        <taxon>Bacillati</taxon>
        <taxon>Chloroflexota</taxon>
        <taxon>Dehalococcoidia</taxon>
        <taxon>Dehalococcoidales</taxon>
        <taxon>Dehalococcoidaceae</taxon>
        <taxon>Dehalococcoides</taxon>
    </lineage>
</organism>
<gene>
    <name evidence="5 11" type="primary">ftsA</name>
    <name evidence="10" type="ORF">DA01_00900</name>
    <name evidence="9" type="ORF">DEHALATV1_0517</name>
    <name evidence="11" type="ORF">VLL09_02070</name>
</gene>
<proteinExistence type="inferred from homology"/>
<dbReference type="HAMAP" id="MF_02033">
    <property type="entry name" value="FtsA"/>
    <property type="match status" value="1"/>
</dbReference>
<dbReference type="eggNOG" id="COG0849">
    <property type="taxonomic scope" value="Bacteria"/>
</dbReference>
<dbReference type="NCBIfam" id="TIGR01174">
    <property type="entry name" value="ftsA"/>
    <property type="match status" value="1"/>
</dbReference>
<dbReference type="Proteomes" id="UP001327986">
    <property type="component" value="Chromosome"/>
</dbReference>
<dbReference type="EMBL" id="JGYD01000010">
    <property type="protein sequence ID" value="KSV18563.1"/>
    <property type="molecule type" value="Genomic_DNA"/>
</dbReference>
<feature type="region of interest" description="Disordered" evidence="7">
    <location>
        <begin position="375"/>
        <end position="400"/>
    </location>
</feature>
<dbReference type="GO" id="GO:0009898">
    <property type="term" value="C:cytoplasmic side of plasma membrane"/>
    <property type="evidence" value="ECO:0007669"/>
    <property type="project" value="UniProtKB-UniRule"/>
</dbReference>
<dbReference type="Proteomes" id="UP000218257">
    <property type="component" value="Chromosome"/>
</dbReference>
<dbReference type="InterPro" id="IPR003494">
    <property type="entry name" value="SHS2_FtsA"/>
</dbReference>
<feature type="domain" description="SHS2" evidence="8">
    <location>
        <begin position="6"/>
        <end position="193"/>
    </location>
</feature>
<comment type="function">
    <text evidence="5 6">Cell division protein that is involved in the assembly of the Z ring. May serve as a membrane anchor for the Z ring.</text>
</comment>
<dbReference type="Gene3D" id="3.30.1490.110">
    <property type="match status" value="1"/>
</dbReference>
<dbReference type="GO" id="GO:0043093">
    <property type="term" value="P:FtsZ-dependent cytokinesis"/>
    <property type="evidence" value="ECO:0007669"/>
    <property type="project" value="UniProtKB-UniRule"/>
</dbReference>
<keyword evidence="3 5" id="KW-0472">Membrane</keyword>
<dbReference type="InterPro" id="IPR050696">
    <property type="entry name" value="FtsA/MreB"/>
</dbReference>
<feature type="compositionally biased region" description="Basic and acidic residues" evidence="7">
    <location>
        <begin position="375"/>
        <end position="386"/>
    </location>
</feature>
<reference evidence="11" key="3">
    <citation type="submission" date="2023-12" db="EMBL/GenBank/DDBJ databases">
        <title>Isolation of organohalide respiring bacteria Dehalococcoides mccartyi strain GPTCE1 in groundwater collected near a chemical plant in Suzhou, China.</title>
        <authorList>
            <person name="Liu G."/>
        </authorList>
    </citation>
    <scope>NUCLEOTIDE SEQUENCE</scope>
    <source>
        <strain evidence="11">GPTCE1</strain>
    </source>
</reference>
<accession>A0A0V8M462</accession>
<evidence type="ECO:0000256" key="5">
    <source>
        <dbReference type="HAMAP-Rule" id="MF_02033"/>
    </source>
</evidence>
<evidence type="ECO:0000256" key="6">
    <source>
        <dbReference type="PIRNR" id="PIRNR003101"/>
    </source>
</evidence>
<dbReference type="AlphaFoldDB" id="A0A0V8M462"/>
<dbReference type="EMBL" id="CP141531">
    <property type="protein sequence ID" value="WRO07691.1"/>
    <property type="molecule type" value="Genomic_DNA"/>
</dbReference>
<evidence type="ECO:0000256" key="1">
    <source>
        <dbReference type="ARBA" id="ARBA00022475"/>
    </source>
</evidence>
<dbReference type="SMART" id="SM00842">
    <property type="entry name" value="FtsA"/>
    <property type="match status" value="1"/>
</dbReference>
<name>A0A0V8M462_9CHLR</name>
<dbReference type="Proteomes" id="UP000053577">
    <property type="component" value="Unassembled WGS sequence"/>
</dbReference>
<protein>
    <recommendedName>
        <fullName evidence="5 6">Cell division protein FtsA</fullName>
    </recommendedName>
</protein>
<dbReference type="Pfam" id="PF02491">
    <property type="entry name" value="SHS2_FTSA"/>
    <property type="match status" value="1"/>
</dbReference>
<evidence type="ECO:0000256" key="2">
    <source>
        <dbReference type="ARBA" id="ARBA00022618"/>
    </source>
</evidence>
<dbReference type="Gene3D" id="3.30.420.40">
    <property type="match status" value="1"/>
</dbReference>